<evidence type="ECO:0000256" key="1">
    <source>
        <dbReference type="SAM" id="MobiDB-lite"/>
    </source>
</evidence>
<dbReference type="AlphaFoldDB" id="R9H4S1"/>
<dbReference type="Proteomes" id="UP000014174">
    <property type="component" value="Unassembled WGS sequence"/>
</dbReference>
<feature type="compositionally biased region" description="Basic and acidic residues" evidence="1">
    <location>
        <begin position="152"/>
        <end position="162"/>
    </location>
</feature>
<reference evidence="2 3" key="1">
    <citation type="journal article" date="2013" name="Genome Announc.">
        <title>Draft Genome Sequence of Arcticibacter svalbardensis Strain MN12-7T, a Member of the Family Sphingobacteriaceae Isolated from an Arctic Soil Sample.</title>
        <authorList>
            <person name="Shivaji S."/>
            <person name="Ara S."/>
            <person name="Prasad S."/>
            <person name="Manasa B.P."/>
            <person name="Begum Z."/>
            <person name="Singh A."/>
            <person name="Kumar Pinnaka A."/>
        </authorList>
    </citation>
    <scope>NUCLEOTIDE SEQUENCE [LARGE SCALE GENOMIC DNA]</scope>
    <source>
        <strain evidence="2 3">MN12-7</strain>
    </source>
</reference>
<accession>R9H4S1</accession>
<gene>
    <name evidence="2" type="ORF">ADIARSV_0657</name>
</gene>
<proteinExistence type="predicted"/>
<sequence>MGLLSFGSLKSEAQINLNINLSSQPEWGPTGYNHVDYYYLPDMDVYYYVPSRQYIYQENNDWVWRNSLPARYRGHDMYNSYKVVMNTKRPYLNHGNHINKYSSFKNKKGAQNSLRDHRGDATPQRNATPAVKSSPARNNAPANRPNNAQKGNSKDNGNRGKK</sequence>
<name>R9H4S1_9SPHI</name>
<keyword evidence="3" id="KW-1185">Reference proteome</keyword>
<feature type="compositionally biased region" description="Low complexity" evidence="1">
    <location>
        <begin position="135"/>
        <end position="148"/>
    </location>
</feature>
<evidence type="ECO:0000313" key="2">
    <source>
        <dbReference type="EMBL" id="EOR96144.1"/>
    </source>
</evidence>
<evidence type="ECO:0000313" key="3">
    <source>
        <dbReference type="Proteomes" id="UP000014174"/>
    </source>
</evidence>
<organism evidence="2 3">
    <name type="scientific">Arcticibacter svalbardensis MN12-7</name>
    <dbReference type="NCBI Taxonomy" id="1150600"/>
    <lineage>
        <taxon>Bacteria</taxon>
        <taxon>Pseudomonadati</taxon>
        <taxon>Bacteroidota</taxon>
        <taxon>Sphingobacteriia</taxon>
        <taxon>Sphingobacteriales</taxon>
        <taxon>Sphingobacteriaceae</taxon>
        <taxon>Arcticibacter</taxon>
    </lineage>
</organism>
<protein>
    <submittedName>
        <fullName evidence="2">Uncharacterized protein</fullName>
    </submittedName>
</protein>
<comment type="caution">
    <text evidence="2">The sequence shown here is derived from an EMBL/GenBank/DDBJ whole genome shotgun (WGS) entry which is preliminary data.</text>
</comment>
<feature type="region of interest" description="Disordered" evidence="1">
    <location>
        <begin position="100"/>
        <end position="162"/>
    </location>
</feature>
<dbReference type="STRING" id="1150600.ADIARSV_0657"/>
<dbReference type="EMBL" id="AQPN01000023">
    <property type="protein sequence ID" value="EOR96144.1"/>
    <property type="molecule type" value="Genomic_DNA"/>
</dbReference>
<feature type="compositionally biased region" description="Polar residues" evidence="1">
    <location>
        <begin position="100"/>
        <end position="113"/>
    </location>
</feature>
<dbReference type="eggNOG" id="ENOG5032SGC">
    <property type="taxonomic scope" value="Bacteria"/>
</dbReference>